<feature type="transmembrane region" description="Helical" evidence="8">
    <location>
        <begin position="6"/>
        <end position="21"/>
    </location>
</feature>
<comment type="similarity">
    <text evidence="7">Belongs to the ThrE exporter (TC 2.A.79) family.</text>
</comment>
<evidence type="ECO:0000313" key="12">
    <source>
        <dbReference type="Proteomes" id="UP000182135"/>
    </source>
</evidence>
<dbReference type="EMBL" id="QAMZ01000043">
    <property type="protein sequence ID" value="PWL52988.1"/>
    <property type="molecule type" value="Genomic_DNA"/>
</dbReference>
<keyword evidence="4 8" id="KW-0812">Transmembrane</keyword>
<dbReference type="STRING" id="1529.SAMN04487885_11624"/>
<evidence type="ECO:0000256" key="4">
    <source>
        <dbReference type="ARBA" id="ARBA00022692"/>
    </source>
</evidence>
<keyword evidence="2" id="KW-1003">Cell membrane</keyword>
<dbReference type="AlphaFoldDB" id="A0A1I2MQC7"/>
<dbReference type="eggNOG" id="COG3610">
    <property type="taxonomic scope" value="Bacteria"/>
</dbReference>
<reference evidence="10 13" key="2">
    <citation type="submission" date="2018-03" db="EMBL/GenBank/DDBJ databases">
        <title>The uncultured portion of the human microbiome is neutrally assembled.</title>
        <authorList>
            <person name="Jeraldo P."/>
            <person name="Boardman L."/>
            <person name="White B.A."/>
            <person name="Nelson H."/>
            <person name="Goldenfeld N."/>
            <person name="Chia N."/>
        </authorList>
    </citation>
    <scope>NUCLEOTIDE SEQUENCE [LARGE SCALE GENOMIC DNA]</scope>
    <source>
        <strain evidence="10">CIM:MAG 903</strain>
    </source>
</reference>
<evidence type="ECO:0000256" key="6">
    <source>
        <dbReference type="ARBA" id="ARBA00023136"/>
    </source>
</evidence>
<evidence type="ECO:0000256" key="2">
    <source>
        <dbReference type="ARBA" id="ARBA00022475"/>
    </source>
</evidence>
<evidence type="ECO:0000313" key="11">
    <source>
        <dbReference type="EMBL" id="SFF93328.1"/>
    </source>
</evidence>
<dbReference type="GO" id="GO:0005886">
    <property type="term" value="C:plasma membrane"/>
    <property type="evidence" value="ECO:0007669"/>
    <property type="project" value="UniProtKB-SubCell"/>
</dbReference>
<dbReference type="OrthoDB" id="9810047at2"/>
<protein>
    <submittedName>
        <fullName evidence="10">Threonine/serine exporter</fullName>
    </submittedName>
</protein>
<keyword evidence="6 8" id="KW-0472">Membrane</keyword>
<feature type="transmembrane region" description="Helical" evidence="8">
    <location>
        <begin position="26"/>
        <end position="47"/>
    </location>
</feature>
<keyword evidence="12" id="KW-1185">Reference proteome</keyword>
<comment type="subcellular location">
    <subcellularLocation>
        <location evidence="1">Cell membrane</location>
        <topology evidence="1">Multi-pass membrane protein</topology>
    </subcellularLocation>
</comment>
<organism evidence="11 12">
    <name type="scientific">Clostridium cadaveris</name>
    <dbReference type="NCBI Taxonomy" id="1529"/>
    <lineage>
        <taxon>Bacteria</taxon>
        <taxon>Bacillati</taxon>
        <taxon>Bacillota</taxon>
        <taxon>Clostridia</taxon>
        <taxon>Eubacteriales</taxon>
        <taxon>Clostridiaceae</taxon>
        <taxon>Clostridium</taxon>
    </lineage>
</organism>
<feature type="transmembrane region" description="Helical" evidence="8">
    <location>
        <begin position="53"/>
        <end position="69"/>
    </location>
</feature>
<evidence type="ECO:0000256" key="3">
    <source>
        <dbReference type="ARBA" id="ARBA00022519"/>
    </source>
</evidence>
<dbReference type="InterPro" id="IPR050539">
    <property type="entry name" value="ThrE_Dicarb/AminoAcid_Exp"/>
</dbReference>
<accession>A0A1I2MQC7</accession>
<dbReference type="GO" id="GO:0015744">
    <property type="term" value="P:succinate transport"/>
    <property type="evidence" value="ECO:0007669"/>
    <property type="project" value="TreeGrafter"/>
</dbReference>
<evidence type="ECO:0000313" key="10">
    <source>
        <dbReference type="EMBL" id="PWL52988.1"/>
    </source>
</evidence>
<feature type="domain" description="Threonine/Serine exporter ThrE" evidence="9">
    <location>
        <begin position="5"/>
        <end position="132"/>
    </location>
</feature>
<evidence type="ECO:0000259" key="9">
    <source>
        <dbReference type="Pfam" id="PF12821"/>
    </source>
</evidence>
<dbReference type="InterPro" id="IPR024528">
    <property type="entry name" value="ThrE_2"/>
</dbReference>
<feature type="transmembrane region" description="Helical" evidence="8">
    <location>
        <begin position="76"/>
        <end position="94"/>
    </location>
</feature>
<dbReference type="GeneID" id="90544517"/>
<name>A0A1I2MQC7_9CLOT</name>
<feature type="transmembrane region" description="Helical" evidence="8">
    <location>
        <begin position="114"/>
        <end position="136"/>
    </location>
</feature>
<evidence type="ECO:0000256" key="7">
    <source>
        <dbReference type="ARBA" id="ARBA00034125"/>
    </source>
</evidence>
<evidence type="ECO:0000313" key="13">
    <source>
        <dbReference type="Proteomes" id="UP000246114"/>
    </source>
</evidence>
<keyword evidence="5 8" id="KW-1133">Transmembrane helix</keyword>
<evidence type="ECO:0000256" key="1">
    <source>
        <dbReference type="ARBA" id="ARBA00004651"/>
    </source>
</evidence>
<sequence length="156" mass="16602">MVLNSIYSLIASLSFGVLFNIKGKKLIFAGIGGGIAWFVYELCILAGFSDITSLFIGSVALSIYGEFAARILKSPVTIFVICALIPLVPGKGMYNTLLASVQGDVYLSLEIGLHTILSAGAIAIGIMLVSTISKFLSHLIQKNKARNSKSLKKSSK</sequence>
<evidence type="ECO:0000256" key="8">
    <source>
        <dbReference type="SAM" id="Phobius"/>
    </source>
</evidence>
<proteinExistence type="inferred from homology"/>
<dbReference type="EMBL" id="FOOE01000016">
    <property type="protein sequence ID" value="SFF93328.1"/>
    <property type="molecule type" value="Genomic_DNA"/>
</dbReference>
<gene>
    <name evidence="10" type="ORF">DBY38_08930</name>
    <name evidence="11" type="ORF">SAMN04487885_11624</name>
</gene>
<keyword evidence="3" id="KW-0997">Cell inner membrane</keyword>
<dbReference type="Proteomes" id="UP000246114">
    <property type="component" value="Unassembled WGS sequence"/>
</dbReference>
<dbReference type="RefSeq" id="WP_027638031.1">
    <property type="nucleotide sequence ID" value="NZ_BAAACD010000024.1"/>
</dbReference>
<evidence type="ECO:0000256" key="5">
    <source>
        <dbReference type="ARBA" id="ARBA00022989"/>
    </source>
</evidence>
<dbReference type="Proteomes" id="UP000182135">
    <property type="component" value="Unassembled WGS sequence"/>
</dbReference>
<dbReference type="PANTHER" id="PTHR34390:SF1">
    <property type="entry name" value="SUCCINATE TRANSPORTER SUBUNIT YJJB-RELATED"/>
    <property type="match status" value="1"/>
</dbReference>
<dbReference type="PANTHER" id="PTHR34390">
    <property type="entry name" value="UPF0442 PROTEIN YJJB-RELATED"/>
    <property type="match status" value="1"/>
</dbReference>
<dbReference type="Pfam" id="PF12821">
    <property type="entry name" value="ThrE_2"/>
    <property type="match status" value="1"/>
</dbReference>
<reference evidence="11 12" key="1">
    <citation type="submission" date="2016-10" db="EMBL/GenBank/DDBJ databases">
        <authorList>
            <person name="de Groot N.N."/>
        </authorList>
    </citation>
    <scope>NUCLEOTIDE SEQUENCE [LARGE SCALE GENOMIC DNA]</scope>
    <source>
        <strain evidence="11 12">NLAE-zl-G419</strain>
    </source>
</reference>